<organism evidence="2 3">
    <name type="scientific">Xenopus laevis</name>
    <name type="common">African clawed frog</name>
    <dbReference type="NCBI Taxonomy" id="8355"/>
    <lineage>
        <taxon>Eukaryota</taxon>
        <taxon>Metazoa</taxon>
        <taxon>Chordata</taxon>
        <taxon>Craniata</taxon>
        <taxon>Vertebrata</taxon>
        <taxon>Euteleostomi</taxon>
        <taxon>Amphibia</taxon>
        <taxon>Batrachia</taxon>
        <taxon>Anura</taxon>
        <taxon>Pipoidea</taxon>
        <taxon>Pipidae</taxon>
        <taxon>Xenopodinae</taxon>
        <taxon>Xenopus</taxon>
        <taxon>Xenopus</taxon>
    </lineage>
</organism>
<name>A0A974C2F6_XENLA</name>
<evidence type="ECO:0000259" key="1">
    <source>
        <dbReference type="Pfam" id="PF26215"/>
    </source>
</evidence>
<protein>
    <recommendedName>
        <fullName evidence="1">Helix-turn-helix domain-containing protein</fullName>
    </recommendedName>
</protein>
<feature type="domain" description="Helix-turn-helix" evidence="1">
    <location>
        <begin position="76"/>
        <end position="133"/>
    </location>
</feature>
<sequence>MHSRVQIRGASPMRRVEAVASGSSTPLGTKGSKNAAPCTLEISYEAVNFLDIHIYQDKENNLQTSVYRKNTATNNLLHANSQHPSYLIKGIPTGQYLRVRRLCSTLGNFKIEVKKLYDRFKQRGYSHNCLKRAYKRALESDRNEDLKEVIGNCPQITYRQSKNLKDRLIQSHYKNPSTKFLGRLDTNEYIIKQFMNCTTTGVIYVMECACGKRYVGKTKREFRRCGRYNGVMKFTAVEHIKSTTRIGDIDNKLLQCEAEWIYWLNTKVPAGLNEGFTFSPFL</sequence>
<evidence type="ECO:0000313" key="2">
    <source>
        <dbReference type="EMBL" id="OCT65353.1"/>
    </source>
</evidence>
<dbReference type="Pfam" id="PF26215">
    <property type="entry name" value="HTH_animal"/>
    <property type="match status" value="1"/>
</dbReference>
<reference evidence="3" key="1">
    <citation type="journal article" date="2016" name="Nature">
        <title>Genome evolution in the allotetraploid frog Xenopus laevis.</title>
        <authorList>
            <person name="Session A.M."/>
            <person name="Uno Y."/>
            <person name="Kwon T."/>
            <person name="Chapman J.A."/>
            <person name="Toyoda A."/>
            <person name="Takahashi S."/>
            <person name="Fukui A."/>
            <person name="Hikosaka A."/>
            <person name="Suzuki A."/>
            <person name="Kondo M."/>
            <person name="van Heeringen S.J."/>
            <person name="Quigley I."/>
            <person name="Heinz S."/>
            <person name="Ogino H."/>
            <person name="Ochi H."/>
            <person name="Hellsten U."/>
            <person name="Lyons J.B."/>
            <person name="Simakov O."/>
            <person name="Putnam N."/>
            <person name="Stites J."/>
            <person name="Kuroki Y."/>
            <person name="Tanaka T."/>
            <person name="Michiue T."/>
            <person name="Watanabe M."/>
            <person name="Bogdanovic O."/>
            <person name="Lister R."/>
            <person name="Georgiou G."/>
            <person name="Paranjpe S.S."/>
            <person name="van Kruijsbergen I."/>
            <person name="Shu S."/>
            <person name="Carlson J."/>
            <person name="Kinoshita T."/>
            <person name="Ohta Y."/>
            <person name="Mawaribuchi S."/>
            <person name="Jenkins J."/>
            <person name="Grimwood J."/>
            <person name="Schmutz J."/>
            <person name="Mitros T."/>
            <person name="Mozaffari S.V."/>
            <person name="Suzuki Y."/>
            <person name="Haramoto Y."/>
            <person name="Yamamoto T.S."/>
            <person name="Takagi C."/>
            <person name="Heald R."/>
            <person name="Miller K."/>
            <person name="Haudenschild C."/>
            <person name="Kitzman J."/>
            <person name="Nakayama T."/>
            <person name="Izutsu Y."/>
            <person name="Robert J."/>
            <person name="Fortriede J."/>
            <person name="Burns K."/>
            <person name="Lotay V."/>
            <person name="Karimi K."/>
            <person name="Yasuoka Y."/>
            <person name="Dichmann D.S."/>
            <person name="Flajnik M.F."/>
            <person name="Houston D.W."/>
            <person name="Shendure J."/>
            <person name="DuPasquier L."/>
            <person name="Vize P.D."/>
            <person name="Zorn A.M."/>
            <person name="Ito M."/>
            <person name="Marcotte E.M."/>
            <person name="Wallingford J.B."/>
            <person name="Ito Y."/>
            <person name="Asashima M."/>
            <person name="Ueno N."/>
            <person name="Matsuda Y."/>
            <person name="Veenstra G.J."/>
            <person name="Fujiyama A."/>
            <person name="Harland R.M."/>
            <person name="Taira M."/>
            <person name="Rokhsar D.S."/>
        </authorList>
    </citation>
    <scope>NUCLEOTIDE SEQUENCE [LARGE SCALE GENOMIC DNA]</scope>
    <source>
        <strain evidence="3">J</strain>
    </source>
</reference>
<dbReference type="PANTHER" id="PTHR21301">
    <property type="entry name" value="REVERSE TRANSCRIPTASE"/>
    <property type="match status" value="1"/>
</dbReference>
<gene>
    <name evidence="2" type="ORF">XELAEV_18041592mg</name>
</gene>
<dbReference type="PANTHER" id="PTHR21301:SF10">
    <property type="entry name" value="REVERSE TRANSCRIPTASE DOMAIN-CONTAINING PROTEIN"/>
    <property type="match status" value="1"/>
</dbReference>
<dbReference type="InterPro" id="IPR058912">
    <property type="entry name" value="HTH_animal"/>
</dbReference>
<dbReference type="EMBL" id="CM004481">
    <property type="protein sequence ID" value="OCT65353.1"/>
    <property type="molecule type" value="Genomic_DNA"/>
</dbReference>
<dbReference type="AlphaFoldDB" id="A0A974C2F6"/>
<dbReference type="Proteomes" id="UP000694892">
    <property type="component" value="Chromosome 8S"/>
</dbReference>
<evidence type="ECO:0000313" key="3">
    <source>
        <dbReference type="Proteomes" id="UP000694892"/>
    </source>
</evidence>
<proteinExistence type="predicted"/>
<accession>A0A974C2F6</accession>